<reference evidence="18 20" key="2">
    <citation type="submission" date="2016-10" db="EMBL/GenBank/DDBJ databases">
        <authorList>
            <person name="Varghese N."/>
            <person name="Submissions S."/>
        </authorList>
    </citation>
    <scope>NUCLEOTIDE SEQUENCE [LARGE SCALE GENOMIC DNA]</scope>
    <source>
        <strain evidence="18 20">CGMCC 1.3889</strain>
    </source>
</reference>
<dbReference type="PANTHER" id="PTHR30627">
    <property type="entry name" value="PEPTIDOGLYCAN D,D-TRANSPEPTIDASE"/>
    <property type="match status" value="1"/>
</dbReference>
<dbReference type="Gene3D" id="3.90.1310.10">
    <property type="entry name" value="Penicillin-binding protein 2a (Domain 2)"/>
    <property type="match status" value="1"/>
</dbReference>
<evidence type="ECO:0000256" key="15">
    <source>
        <dbReference type="SAM" id="Phobius"/>
    </source>
</evidence>
<feature type="domain" description="PASTA" evidence="16">
    <location>
        <begin position="609"/>
        <end position="667"/>
    </location>
</feature>
<evidence type="ECO:0000259" key="16">
    <source>
        <dbReference type="PROSITE" id="PS51178"/>
    </source>
</evidence>
<dbReference type="SUPFAM" id="SSF56601">
    <property type="entry name" value="beta-lactamase/transpeptidase-like"/>
    <property type="match status" value="1"/>
</dbReference>
<evidence type="ECO:0000256" key="10">
    <source>
        <dbReference type="ARBA" id="ARBA00023136"/>
    </source>
</evidence>
<comment type="similarity">
    <text evidence="2">Belongs to the transpeptidase family.</text>
</comment>
<evidence type="ECO:0000256" key="5">
    <source>
        <dbReference type="ARBA" id="ARBA00022692"/>
    </source>
</evidence>
<comment type="caution">
    <text evidence="17">The sequence shown here is derived from an EMBL/GenBank/DDBJ whole genome shotgun (WGS) entry which is preliminary data.</text>
</comment>
<accession>A0A0R2JYF2</accession>
<dbReference type="Proteomes" id="UP000051749">
    <property type="component" value="Unassembled WGS sequence"/>
</dbReference>
<evidence type="ECO:0000256" key="12">
    <source>
        <dbReference type="ARBA" id="ARBA00023306"/>
    </source>
</evidence>
<dbReference type="InterPro" id="IPR005543">
    <property type="entry name" value="PASTA_dom"/>
</dbReference>
<dbReference type="SUPFAM" id="SSF54184">
    <property type="entry name" value="Penicillin-binding protein 2x (pbp-2x), c-terminal domain"/>
    <property type="match status" value="2"/>
</dbReference>
<keyword evidence="3" id="KW-1003">Cell membrane</keyword>
<evidence type="ECO:0000256" key="9">
    <source>
        <dbReference type="ARBA" id="ARBA00022989"/>
    </source>
</evidence>
<keyword evidence="4" id="KW-0132">Cell division</keyword>
<dbReference type="Proteomes" id="UP000182818">
    <property type="component" value="Unassembled WGS sequence"/>
</dbReference>
<dbReference type="Gene3D" id="3.30.70.2110">
    <property type="match status" value="1"/>
</dbReference>
<name>A0A0R2JYF2_9LACO</name>
<proteinExistence type="inferred from homology"/>
<keyword evidence="11" id="KW-0046">Antibiotic resistance</keyword>
<dbReference type="InterPro" id="IPR050515">
    <property type="entry name" value="Beta-lactam/transpept"/>
</dbReference>
<dbReference type="InterPro" id="IPR001460">
    <property type="entry name" value="PCN-bd_Tpept"/>
</dbReference>
<dbReference type="GO" id="GO:0005886">
    <property type="term" value="C:plasma membrane"/>
    <property type="evidence" value="ECO:0007669"/>
    <property type="project" value="UniProtKB-SubCell"/>
</dbReference>
<keyword evidence="7" id="KW-0133">Cell shape</keyword>
<dbReference type="InterPro" id="IPR012338">
    <property type="entry name" value="Beta-lactam/transpept-like"/>
</dbReference>
<keyword evidence="6" id="KW-0677">Repeat</keyword>
<evidence type="ECO:0000256" key="6">
    <source>
        <dbReference type="ARBA" id="ARBA00022737"/>
    </source>
</evidence>
<dbReference type="SMART" id="SM00740">
    <property type="entry name" value="PASTA"/>
    <property type="match status" value="2"/>
</dbReference>
<feature type="domain" description="PASTA" evidence="16">
    <location>
        <begin position="668"/>
        <end position="724"/>
    </location>
</feature>
<dbReference type="Pfam" id="PF00905">
    <property type="entry name" value="Transpeptidase"/>
    <property type="match status" value="1"/>
</dbReference>
<dbReference type="InterPro" id="IPR005311">
    <property type="entry name" value="PBP_dimer"/>
</dbReference>
<keyword evidence="12" id="KW-0131">Cell cycle</keyword>
<dbReference type="GO" id="GO:0008658">
    <property type="term" value="F:penicillin binding"/>
    <property type="evidence" value="ECO:0007669"/>
    <property type="project" value="InterPro"/>
</dbReference>
<dbReference type="OrthoDB" id="9804124at2"/>
<dbReference type="GO" id="GO:0046677">
    <property type="term" value="P:response to antibiotic"/>
    <property type="evidence" value="ECO:0007669"/>
    <property type="project" value="UniProtKB-KW"/>
</dbReference>
<evidence type="ECO:0000256" key="1">
    <source>
        <dbReference type="ARBA" id="ARBA00004162"/>
    </source>
</evidence>
<dbReference type="EMBL" id="JQBY01000015">
    <property type="protein sequence ID" value="KRN82059.1"/>
    <property type="molecule type" value="Genomic_DNA"/>
</dbReference>
<dbReference type="STRING" id="319653.SAMN04487973_11529"/>
<dbReference type="GO" id="GO:0071555">
    <property type="term" value="P:cell wall organization"/>
    <property type="evidence" value="ECO:0007669"/>
    <property type="project" value="UniProtKB-KW"/>
</dbReference>
<keyword evidence="20" id="KW-1185">Reference proteome</keyword>
<dbReference type="Gene3D" id="2.20.70.70">
    <property type="match status" value="1"/>
</dbReference>
<protein>
    <submittedName>
        <fullName evidence="17 18">Penicillin-binding protein 2B</fullName>
    </submittedName>
</protein>
<keyword evidence="9 15" id="KW-1133">Transmembrane helix</keyword>
<organism evidence="17 19">
    <name type="scientific">Pediococcus ethanolidurans</name>
    <dbReference type="NCBI Taxonomy" id="319653"/>
    <lineage>
        <taxon>Bacteria</taxon>
        <taxon>Bacillati</taxon>
        <taxon>Bacillota</taxon>
        <taxon>Bacilli</taxon>
        <taxon>Lactobacillales</taxon>
        <taxon>Lactobacillaceae</taxon>
        <taxon>Pediococcus</taxon>
    </lineage>
</organism>
<dbReference type="GO" id="GO:0009252">
    <property type="term" value="P:peptidoglycan biosynthetic process"/>
    <property type="evidence" value="ECO:0007669"/>
    <property type="project" value="UniProtKB-KW"/>
</dbReference>
<evidence type="ECO:0000256" key="11">
    <source>
        <dbReference type="ARBA" id="ARBA00023251"/>
    </source>
</evidence>
<dbReference type="GO" id="GO:0051301">
    <property type="term" value="P:cell division"/>
    <property type="evidence" value="ECO:0007669"/>
    <property type="project" value="UniProtKB-KW"/>
</dbReference>
<evidence type="ECO:0000313" key="20">
    <source>
        <dbReference type="Proteomes" id="UP000182818"/>
    </source>
</evidence>
<dbReference type="PROSITE" id="PS51178">
    <property type="entry name" value="PASTA"/>
    <property type="match status" value="2"/>
</dbReference>
<keyword evidence="10 15" id="KW-0472">Membrane</keyword>
<dbReference type="EMBL" id="FOGK01000015">
    <property type="protein sequence ID" value="SER75243.1"/>
    <property type="molecule type" value="Genomic_DNA"/>
</dbReference>
<evidence type="ECO:0000313" key="18">
    <source>
        <dbReference type="EMBL" id="SER75243.1"/>
    </source>
</evidence>
<dbReference type="CDD" id="cd06575">
    <property type="entry name" value="PASTA_Pbp2x-like_2"/>
    <property type="match status" value="1"/>
</dbReference>
<dbReference type="RefSeq" id="WP_057806914.1">
    <property type="nucleotide sequence ID" value="NZ_BJYP01000032.1"/>
</dbReference>
<comment type="function">
    <text evidence="14">A transpeptidase that forms peptide cross-links between adjacent glycan strands in cell wall peptidoglycan (PG). Part of the divisome machinery that synthesizes the septal cross wall. Beta-lactams inactivate the PBPs by acylating an essential serine residue in the active site of these proteins.</text>
</comment>
<evidence type="ECO:0000256" key="4">
    <source>
        <dbReference type="ARBA" id="ARBA00022618"/>
    </source>
</evidence>
<dbReference type="GO" id="GO:0008360">
    <property type="term" value="P:regulation of cell shape"/>
    <property type="evidence" value="ECO:0007669"/>
    <property type="project" value="UniProtKB-KW"/>
</dbReference>
<dbReference type="Gene3D" id="3.40.710.10">
    <property type="entry name" value="DD-peptidase/beta-lactamase superfamily"/>
    <property type="match status" value="1"/>
</dbReference>
<gene>
    <name evidence="17" type="ORF">IV87_GL000558</name>
    <name evidence="18" type="ORF">SAMN04487973_11529</name>
</gene>
<dbReference type="AlphaFoldDB" id="A0A0R2JYF2"/>
<dbReference type="Pfam" id="PF03793">
    <property type="entry name" value="PASTA"/>
    <property type="match status" value="2"/>
</dbReference>
<dbReference type="PANTHER" id="PTHR30627:SF26">
    <property type="entry name" value="PENICILLIN-BINDING PROTEIN 2B"/>
    <property type="match status" value="1"/>
</dbReference>
<dbReference type="FunFam" id="3.40.710.10:FF:000095">
    <property type="entry name" value="Penicillin-binding protein 2x"/>
    <property type="match status" value="1"/>
</dbReference>
<comment type="subcellular location">
    <subcellularLocation>
        <location evidence="1">Cell membrane</location>
        <topology evidence="1">Single-pass membrane protein</topology>
    </subcellularLocation>
</comment>
<keyword evidence="8" id="KW-0573">Peptidoglycan synthesis</keyword>
<evidence type="ECO:0000256" key="14">
    <source>
        <dbReference type="ARBA" id="ARBA00055980"/>
    </source>
</evidence>
<dbReference type="PATRIC" id="fig|319653.3.peg.568"/>
<evidence type="ECO:0000313" key="17">
    <source>
        <dbReference type="EMBL" id="KRN82059.1"/>
    </source>
</evidence>
<evidence type="ECO:0000256" key="7">
    <source>
        <dbReference type="ARBA" id="ARBA00022960"/>
    </source>
</evidence>
<dbReference type="Pfam" id="PF03717">
    <property type="entry name" value="PBP_dimer"/>
    <property type="match status" value="1"/>
</dbReference>
<reference evidence="17 19" key="1">
    <citation type="journal article" date="2015" name="Genome Announc.">
        <title>Expanding the biotechnology potential of lactobacilli through comparative genomics of 213 strains and associated genera.</title>
        <authorList>
            <person name="Sun Z."/>
            <person name="Harris H.M."/>
            <person name="McCann A."/>
            <person name="Guo C."/>
            <person name="Argimon S."/>
            <person name="Zhang W."/>
            <person name="Yang X."/>
            <person name="Jeffery I.B."/>
            <person name="Cooney J.C."/>
            <person name="Kagawa T.F."/>
            <person name="Liu W."/>
            <person name="Song Y."/>
            <person name="Salvetti E."/>
            <person name="Wrobel A."/>
            <person name="Rasinkangas P."/>
            <person name="Parkhill J."/>
            <person name="Rea M.C."/>
            <person name="O'Sullivan O."/>
            <person name="Ritari J."/>
            <person name="Douillard F.P."/>
            <person name="Paul Ross R."/>
            <person name="Yang R."/>
            <person name="Briner A.E."/>
            <person name="Felis G.E."/>
            <person name="de Vos W.M."/>
            <person name="Barrangou R."/>
            <person name="Klaenhammer T.R."/>
            <person name="Caufield P.W."/>
            <person name="Cui Y."/>
            <person name="Zhang H."/>
            <person name="O'Toole P.W."/>
        </authorList>
    </citation>
    <scope>NUCLEOTIDE SEQUENCE [LARGE SCALE GENOMIC DNA]</scope>
    <source>
        <strain evidence="17 19">DSM 22301</strain>
    </source>
</reference>
<keyword evidence="13" id="KW-0961">Cell wall biogenesis/degradation</keyword>
<evidence type="ECO:0000313" key="19">
    <source>
        <dbReference type="Proteomes" id="UP000051749"/>
    </source>
</evidence>
<keyword evidence="5 15" id="KW-0812">Transmembrane</keyword>
<evidence type="ECO:0000256" key="3">
    <source>
        <dbReference type="ARBA" id="ARBA00022475"/>
    </source>
</evidence>
<evidence type="ECO:0000256" key="2">
    <source>
        <dbReference type="ARBA" id="ARBA00007171"/>
    </source>
</evidence>
<dbReference type="InterPro" id="IPR036138">
    <property type="entry name" value="PBP_dimer_sf"/>
</dbReference>
<evidence type="ECO:0000256" key="8">
    <source>
        <dbReference type="ARBA" id="ARBA00022984"/>
    </source>
</evidence>
<dbReference type="CDD" id="cd06576">
    <property type="entry name" value="PASTA_Pbp2x-like_1"/>
    <property type="match status" value="1"/>
</dbReference>
<dbReference type="SUPFAM" id="SSF56519">
    <property type="entry name" value="Penicillin binding protein dimerisation domain"/>
    <property type="match status" value="1"/>
</dbReference>
<sequence length="725" mass="78989">MNNKEKRSKKDDNNKSSQNRRAFGQWLFFIAIALFVILILRFSYIAIGGTVEHINLSSQARRLYTDNKVLKAQRGSILDASGQPIAEDTSTYSIYAVLNKTQVGANKKPLYVTNKKKTAKVLAKYLPISEKAALKALNPTNKNSFQVEFGTAGKNISVATKEKIESYKLTGINFIQSEARLYPNGTFASNLIGITSQVQKKSSDITQLKGVMGIESAFNSKLTGTDGERSIQKDKFGYQLPSSQEKKAAVNGENIYTTLDTRLQTLLETEMTKVQSQVHAKSMTATIMNAKTGAILATSQRPTFNPTTKNGISKAWNNAIVQDTFEPGSTMKVFTAAAAIDSGHFNAKEKYESGTYKIDGQVVPDWQTSGWGLISYEEGFARSSNVAMAHLERKMGAKTWKKYIKKFKFLQSTNSGLSGEAKGSMQFTYPIDQADTAFGQGIDVTTMQMLQGFTAIANNGKMVKPQYIKKVVNSNTGKVTYQMKTKTVGHPITSTTAKKVRQLMEDVVYKSYGIGQSFKIPGYRVAAKTGTAQVVGSGGTYMNTDDSYLYSVVGMVPAKNPKYIMYITMKQPTLPATKTATQLLDEIFGSVMKQALGENATTAKNQLSGKVKIANMVGETADTATKDLGKQNIAATVLGTGSTVTQQSPQANTEMLAGQRVILITSGQMKMPDLSGWSRNDVLKLAKLVGLQTNFSGTGFVKTQSLKSGSTIQSGQTLSVQLKQK</sequence>
<feature type="transmembrane region" description="Helical" evidence="15">
    <location>
        <begin position="26"/>
        <end position="47"/>
    </location>
</feature>
<evidence type="ECO:0000256" key="13">
    <source>
        <dbReference type="ARBA" id="ARBA00023316"/>
    </source>
</evidence>
<dbReference type="GeneID" id="76043924"/>